<proteinExistence type="predicted"/>
<evidence type="ECO:0008006" key="4">
    <source>
        <dbReference type="Google" id="ProtNLM"/>
    </source>
</evidence>
<feature type="chain" id="PRO_5001601263" description="Secreted protein" evidence="1">
    <location>
        <begin position="20"/>
        <end position="78"/>
    </location>
</feature>
<protein>
    <recommendedName>
        <fullName evidence="4">Secreted protein</fullName>
    </recommendedName>
</protein>
<evidence type="ECO:0000313" key="2">
    <source>
        <dbReference type="EMBL" id="ESL05109.1"/>
    </source>
</evidence>
<dbReference type="VEuPathDB" id="TriTrypDB:TRSC58_07277"/>
<dbReference type="AlphaFoldDB" id="A0A061IS52"/>
<keyword evidence="3" id="KW-1185">Reference proteome</keyword>
<keyword evidence="1" id="KW-0732">Signal</keyword>
<gene>
    <name evidence="2" type="ORF">TRSC58_07277</name>
</gene>
<evidence type="ECO:0000313" key="3">
    <source>
        <dbReference type="Proteomes" id="UP000031737"/>
    </source>
</evidence>
<evidence type="ECO:0000256" key="1">
    <source>
        <dbReference type="SAM" id="SignalP"/>
    </source>
</evidence>
<organism evidence="2 3">
    <name type="scientific">Trypanosoma rangeli SC58</name>
    <dbReference type="NCBI Taxonomy" id="429131"/>
    <lineage>
        <taxon>Eukaryota</taxon>
        <taxon>Discoba</taxon>
        <taxon>Euglenozoa</taxon>
        <taxon>Kinetoplastea</taxon>
        <taxon>Metakinetoplastina</taxon>
        <taxon>Trypanosomatida</taxon>
        <taxon>Trypanosomatidae</taxon>
        <taxon>Trypanosoma</taxon>
        <taxon>Herpetosoma</taxon>
    </lineage>
</organism>
<comment type="caution">
    <text evidence="2">The sequence shown here is derived from an EMBL/GenBank/DDBJ whole genome shotgun (WGS) entry which is preliminary data.</text>
</comment>
<dbReference type="EMBL" id="AUPL01007336">
    <property type="protein sequence ID" value="ESL05109.1"/>
    <property type="molecule type" value="Genomic_DNA"/>
</dbReference>
<feature type="signal peptide" evidence="1">
    <location>
        <begin position="1"/>
        <end position="19"/>
    </location>
</feature>
<dbReference type="Proteomes" id="UP000031737">
    <property type="component" value="Unassembled WGS sequence"/>
</dbReference>
<accession>A0A061IS52</accession>
<sequence length="78" mass="8888">MHRLFLFLFSFLIAHLCQAIYPPTLCILAASPFFVRDVMRLASLPPKEQESCVWGVCGEPRHQQTPWVLPHGLRRGGV</sequence>
<name>A0A061IS52_TRYRA</name>
<reference evidence="2 3" key="1">
    <citation type="submission" date="2013-07" db="EMBL/GenBank/DDBJ databases">
        <authorList>
            <person name="Stoco P.H."/>
            <person name="Wagner G."/>
            <person name="Gerber A."/>
            <person name="Zaha A."/>
            <person name="Thompson C."/>
            <person name="Bartholomeu D.C."/>
            <person name="Luckemeyer D.D."/>
            <person name="Bahia D."/>
            <person name="Loreto E."/>
            <person name="Prestes E.B."/>
            <person name="Lima F.M."/>
            <person name="Rodrigues-Luiz G."/>
            <person name="Vallejo G.A."/>
            <person name="Filho J.F."/>
            <person name="Monteiro K.M."/>
            <person name="Tyler K.M."/>
            <person name="de Almeida L.G."/>
            <person name="Ortiz M.F."/>
            <person name="Siervo M.A."/>
            <person name="de Moraes M.H."/>
            <person name="Cunha O.L."/>
            <person name="Mendonca-Neto R."/>
            <person name="Silva R."/>
            <person name="Teixeira S.M."/>
            <person name="Murta S.M."/>
            <person name="Sincero T.C."/>
            <person name="Mendes T.A."/>
            <person name="Urmenyi T.P."/>
            <person name="Silva V.G."/>
            <person name="da Rocha W.D."/>
            <person name="Andersson B."/>
            <person name="Romanha A.J."/>
            <person name="Steindel M."/>
            <person name="de Vasconcelos A.T."/>
            <person name="Grisard E.C."/>
        </authorList>
    </citation>
    <scope>NUCLEOTIDE SEQUENCE [LARGE SCALE GENOMIC DNA]</scope>
    <source>
        <strain evidence="2 3">SC58</strain>
    </source>
</reference>